<name>A0A1I7HDY4_9FIRM</name>
<feature type="signal peptide" evidence="2">
    <location>
        <begin position="1"/>
        <end position="28"/>
    </location>
</feature>
<evidence type="ECO:0000256" key="2">
    <source>
        <dbReference type="SAM" id="SignalP"/>
    </source>
</evidence>
<feature type="domain" description="Type VII secretion system protein EssD-like" evidence="3">
    <location>
        <begin position="81"/>
        <end position="208"/>
    </location>
</feature>
<dbReference type="InterPro" id="IPR035451">
    <property type="entry name" value="Ada-like_dom_sf"/>
</dbReference>
<evidence type="ECO:0000313" key="4">
    <source>
        <dbReference type="EMBL" id="SFU58706.1"/>
    </source>
</evidence>
<dbReference type="SUPFAM" id="SSF57884">
    <property type="entry name" value="Ada DNA repair protein, N-terminal domain (N-Ada 10)"/>
    <property type="match status" value="1"/>
</dbReference>
<gene>
    <name evidence="4" type="ORF">SAMN05216508_11537</name>
</gene>
<keyword evidence="5" id="KW-1185">Reference proteome</keyword>
<dbReference type="Gene3D" id="3.40.570.10">
    <property type="entry name" value="Extracellular Endonuclease, subunit A"/>
    <property type="match status" value="1"/>
</dbReference>
<proteinExistence type="predicted"/>
<dbReference type="RefSeq" id="WP_090471446.1">
    <property type="nucleotide sequence ID" value="NZ_FOWF01000016.1"/>
</dbReference>
<dbReference type="Gene3D" id="3.40.10.10">
    <property type="entry name" value="DNA Methylphosphotriester Repair Domain"/>
    <property type="match status" value="1"/>
</dbReference>
<evidence type="ECO:0000313" key="5">
    <source>
        <dbReference type="Proteomes" id="UP000198817"/>
    </source>
</evidence>
<feature type="compositionally biased region" description="Low complexity" evidence="1">
    <location>
        <begin position="247"/>
        <end position="262"/>
    </location>
</feature>
<dbReference type="Proteomes" id="UP000198817">
    <property type="component" value="Unassembled WGS sequence"/>
</dbReference>
<sequence>MKHLLRRCTVLTLSVLTAISFAMPGAYAETEVIPASPDVQTESRIVTTMPKRKDASGQAFRVINGNNPSFTKAQMNTRSFERYSRLDRLGRCGTAFANVSRKTMPAAERGSIGMVRPTGWHTVRYSNVPGRYLYNRCHLIGYQLTGENANPRNLITGTRYLNIEGMLPFENMVADYVKETGHHVLYRVKPKFKGNNLLASGVYMEAKSVEDKGRGVSFHVYCYNRQPGIKINYANGNSRQIGGASGTGSRVTTHHSGGSTGSGKSTYVYLSKTGTKFHRYSCHTLSRSRANRSIRKVKRSWAIRNGYQACKVCKP</sequence>
<dbReference type="Pfam" id="PF13930">
    <property type="entry name" value="Endonuclea_NS_2"/>
    <property type="match status" value="1"/>
</dbReference>
<accession>A0A1I7HDY4</accession>
<organism evidence="4 5">
    <name type="scientific">Eubacterium pyruvativorans</name>
    <dbReference type="NCBI Taxonomy" id="155865"/>
    <lineage>
        <taxon>Bacteria</taxon>
        <taxon>Bacillati</taxon>
        <taxon>Bacillota</taxon>
        <taxon>Clostridia</taxon>
        <taxon>Eubacteriales</taxon>
        <taxon>Eubacteriaceae</taxon>
        <taxon>Eubacterium</taxon>
    </lineage>
</organism>
<dbReference type="STRING" id="155865.SAMN05216515_11638"/>
<dbReference type="InterPro" id="IPR044929">
    <property type="entry name" value="DNA/RNA_non-sp_Endonuclease_sf"/>
</dbReference>
<keyword evidence="2" id="KW-0732">Signal</keyword>
<reference evidence="4 5" key="1">
    <citation type="submission" date="2016-10" db="EMBL/GenBank/DDBJ databases">
        <authorList>
            <person name="de Groot N.N."/>
        </authorList>
    </citation>
    <scope>NUCLEOTIDE SEQUENCE [LARGE SCALE GENOMIC DNA]</scope>
    <source>
        <strain evidence="4 5">KHGC13</strain>
    </source>
</reference>
<dbReference type="OrthoDB" id="9783680at2"/>
<dbReference type="AlphaFoldDB" id="A0A1I7HDY4"/>
<feature type="chain" id="PRO_5011785858" evidence="2">
    <location>
        <begin position="29"/>
        <end position="315"/>
    </location>
</feature>
<dbReference type="InterPro" id="IPR044927">
    <property type="entry name" value="Endonuclea_NS_2"/>
</dbReference>
<evidence type="ECO:0000259" key="3">
    <source>
        <dbReference type="Pfam" id="PF13930"/>
    </source>
</evidence>
<feature type="region of interest" description="Disordered" evidence="1">
    <location>
        <begin position="242"/>
        <end position="262"/>
    </location>
</feature>
<evidence type="ECO:0000256" key="1">
    <source>
        <dbReference type="SAM" id="MobiDB-lite"/>
    </source>
</evidence>
<dbReference type="EMBL" id="FPBT01000015">
    <property type="protein sequence ID" value="SFU58706.1"/>
    <property type="molecule type" value="Genomic_DNA"/>
</dbReference>
<protein>
    <submittedName>
        <fullName evidence="4">DNA-entry nuclease</fullName>
    </submittedName>
</protein>